<evidence type="ECO:0000313" key="1">
    <source>
        <dbReference type="EMBL" id="EMG31583.1"/>
    </source>
</evidence>
<dbReference type="InterPro" id="IPR021283">
    <property type="entry name" value="Phage_Wedge1"/>
</dbReference>
<accession>M3JE43</accession>
<comment type="caution">
    <text evidence="1">The sequence shown here is derived from an EMBL/GenBank/DDBJ whole genome shotgun (WGS) entry which is preliminary data.</text>
</comment>
<dbReference type="AlphaFoldDB" id="M3JE43"/>
<proteinExistence type="predicted"/>
<dbReference type="RefSeq" id="WP_004321948.1">
    <property type="nucleotide sequence ID" value="NZ_AOTD01000008.1"/>
</dbReference>
<sequence>MVELIWQYRKKPRARATAELLNDEVYKTFDSTVKVAEILNIDTASGCALDLVGRHVGVSREQRNLILKDFFAFSQADKKLGFNKGEFYRLGNSLKGSFFLNDYDFRFLIKAKIIKNYQTGTLENLYKSLEFLLGGGNFIFDNYDMTLNLVLKNTKTTQFLINLIFKNDILARPVGVGLNVILIAETKCFGFSQNKANLGFGVGKFARIFKEDQ</sequence>
<organism evidence="1 2">
    <name type="scientific">Campylobacter showae CC57C</name>
    <dbReference type="NCBI Taxonomy" id="1073353"/>
    <lineage>
        <taxon>Bacteria</taxon>
        <taxon>Pseudomonadati</taxon>
        <taxon>Campylobacterota</taxon>
        <taxon>Epsilonproteobacteria</taxon>
        <taxon>Campylobacterales</taxon>
        <taxon>Campylobacteraceae</taxon>
        <taxon>Campylobacter</taxon>
    </lineage>
</organism>
<dbReference type="PATRIC" id="fig|1073353.3.peg.133"/>
<dbReference type="EMBL" id="AOTD01000008">
    <property type="protein sequence ID" value="EMG31583.1"/>
    <property type="molecule type" value="Genomic_DNA"/>
</dbReference>
<dbReference type="Pfam" id="PF11041">
    <property type="entry name" value="Phage_Wedge1"/>
    <property type="match status" value="1"/>
</dbReference>
<dbReference type="Proteomes" id="UP000011782">
    <property type="component" value="Unassembled WGS sequence"/>
</dbReference>
<reference evidence="1 2" key="1">
    <citation type="submission" date="2013-02" db="EMBL/GenBank/DDBJ databases">
        <title>Co-occurrence of anaerobic bacteria in colorectal carcinomas.</title>
        <authorList>
            <person name="Holt R.A."/>
            <person name="Warren R.L."/>
            <person name="Allen-Vercoe E."/>
            <person name="Pleasance S."/>
            <person name="Freeman D.J."/>
            <person name="Watson P."/>
            <person name="Moore R."/>
            <person name="Cochrane K."/>
        </authorList>
    </citation>
    <scope>NUCLEOTIDE SEQUENCE [LARGE SCALE GENOMIC DNA]</scope>
    <source>
        <strain evidence="1 2">CC57C</strain>
    </source>
</reference>
<protein>
    <submittedName>
        <fullName evidence="1">Uncharacterized protein</fullName>
    </submittedName>
</protein>
<dbReference type="OrthoDB" id="8158189at2"/>
<evidence type="ECO:0000313" key="2">
    <source>
        <dbReference type="Proteomes" id="UP000011782"/>
    </source>
</evidence>
<gene>
    <name evidence="1" type="ORF">H740_00592</name>
</gene>
<dbReference type="STRING" id="1073353.H740_00592"/>
<name>M3JE43_9BACT</name>